<keyword evidence="3" id="KW-1185">Reference proteome</keyword>
<sequence length="68" mass="7018">MNEIRVIAGAPTAEEICALICAIRLRAAATAAATAAAAPPRPARRTAPWTQAGDLPRPPSAGRMSPDR</sequence>
<accession>A0A1I0C711</accession>
<dbReference type="GO" id="GO:0003989">
    <property type="term" value="F:acetyl-CoA carboxylase activity"/>
    <property type="evidence" value="ECO:0007669"/>
    <property type="project" value="InterPro"/>
</dbReference>
<dbReference type="Pfam" id="PF13822">
    <property type="entry name" value="ACC_epsilon"/>
    <property type="match status" value="1"/>
</dbReference>
<organism evidence="2 3">
    <name type="scientific">Nonomuraea wenchangensis</name>
    <dbReference type="NCBI Taxonomy" id="568860"/>
    <lineage>
        <taxon>Bacteria</taxon>
        <taxon>Bacillati</taxon>
        <taxon>Actinomycetota</taxon>
        <taxon>Actinomycetes</taxon>
        <taxon>Streptosporangiales</taxon>
        <taxon>Streptosporangiaceae</taxon>
        <taxon>Nonomuraea</taxon>
    </lineage>
</organism>
<dbReference type="Proteomes" id="UP000199361">
    <property type="component" value="Unassembled WGS sequence"/>
</dbReference>
<reference evidence="2 3" key="1">
    <citation type="submission" date="2016-10" db="EMBL/GenBank/DDBJ databases">
        <authorList>
            <person name="de Groot N.N."/>
        </authorList>
    </citation>
    <scope>NUCLEOTIDE SEQUENCE [LARGE SCALE GENOMIC DNA]</scope>
    <source>
        <strain evidence="2 3">CGMCC 4.5598</strain>
    </source>
</reference>
<dbReference type="RefSeq" id="WP_091077602.1">
    <property type="nucleotide sequence ID" value="NZ_FOHX01000002.1"/>
</dbReference>
<gene>
    <name evidence="2" type="ORF">SAMN05421811_102179</name>
</gene>
<feature type="region of interest" description="Disordered" evidence="1">
    <location>
        <begin position="33"/>
        <end position="68"/>
    </location>
</feature>
<dbReference type="AlphaFoldDB" id="A0A1I0C711"/>
<dbReference type="STRING" id="568860.SAMN05421811_102179"/>
<evidence type="ECO:0000313" key="3">
    <source>
        <dbReference type="Proteomes" id="UP000199361"/>
    </source>
</evidence>
<dbReference type="EMBL" id="FOHX01000002">
    <property type="protein sequence ID" value="SET14568.1"/>
    <property type="molecule type" value="Genomic_DNA"/>
</dbReference>
<protein>
    <submittedName>
        <fullName evidence="2">Acyl-CoA carboxylase epsilon subunit</fullName>
    </submittedName>
</protein>
<dbReference type="GO" id="GO:0004658">
    <property type="term" value="F:propionyl-CoA carboxylase activity"/>
    <property type="evidence" value="ECO:0007669"/>
    <property type="project" value="InterPro"/>
</dbReference>
<evidence type="ECO:0000313" key="2">
    <source>
        <dbReference type="EMBL" id="SET14568.1"/>
    </source>
</evidence>
<dbReference type="InterPro" id="IPR032716">
    <property type="entry name" value="ACC_epsilon"/>
</dbReference>
<evidence type="ECO:0000256" key="1">
    <source>
        <dbReference type="SAM" id="MobiDB-lite"/>
    </source>
</evidence>
<proteinExistence type="predicted"/>
<name>A0A1I0C711_9ACTN</name>